<reference evidence="1" key="2">
    <citation type="journal article" date="2015" name="Fish Shellfish Immunol.">
        <title>Early steps in the European eel (Anguilla anguilla)-Vibrio vulnificus interaction in the gills: Role of the RtxA13 toxin.</title>
        <authorList>
            <person name="Callol A."/>
            <person name="Pajuelo D."/>
            <person name="Ebbesson L."/>
            <person name="Teles M."/>
            <person name="MacKenzie S."/>
            <person name="Amaro C."/>
        </authorList>
    </citation>
    <scope>NUCLEOTIDE SEQUENCE</scope>
</reference>
<dbReference type="EMBL" id="GBXM01053744">
    <property type="protein sequence ID" value="JAH54833.1"/>
    <property type="molecule type" value="Transcribed_RNA"/>
</dbReference>
<sequence>MSQTQRPTWCFL</sequence>
<reference evidence="1" key="1">
    <citation type="submission" date="2014-11" db="EMBL/GenBank/DDBJ databases">
        <authorList>
            <person name="Amaro Gonzalez C."/>
        </authorList>
    </citation>
    <scope>NUCLEOTIDE SEQUENCE</scope>
</reference>
<protein>
    <submittedName>
        <fullName evidence="1">Uncharacterized protein</fullName>
    </submittedName>
</protein>
<accession>A0A0E9TQ43</accession>
<proteinExistence type="predicted"/>
<evidence type="ECO:0000313" key="1">
    <source>
        <dbReference type="EMBL" id="JAH54833.1"/>
    </source>
</evidence>
<name>A0A0E9TQ43_ANGAN</name>
<organism evidence="1">
    <name type="scientific">Anguilla anguilla</name>
    <name type="common">European freshwater eel</name>
    <name type="synonym">Muraena anguilla</name>
    <dbReference type="NCBI Taxonomy" id="7936"/>
    <lineage>
        <taxon>Eukaryota</taxon>
        <taxon>Metazoa</taxon>
        <taxon>Chordata</taxon>
        <taxon>Craniata</taxon>
        <taxon>Vertebrata</taxon>
        <taxon>Euteleostomi</taxon>
        <taxon>Actinopterygii</taxon>
        <taxon>Neopterygii</taxon>
        <taxon>Teleostei</taxon>
        <taxon>Anguilliformes</taxon>
        <taxon>Anguillidae</taxon>
        <taxon>Anguilla</taxon>
    </lineage>
</organism>